<name>A0A919BUW8_STRFL</name>
<gene>
    <name evidence="3" type="ORF">GCM10017667_52710</name>
</gene>
<dbReference type="Proteomes" id="UP000632849">
    <property type="component" value="Unassembled WGS sequence"/>
</dbReference>
<dbReference type="RefSeq" id="WP_264923733.1">
    <property type="nucleotide sequence ID" value="NZ_BNBE01000002.1"/>
</dbReference>
<feature type="transmembrane region" description="Helical" evidence="1">
    <location>
        <begin position="21"/>
        <end position="41"/>
    </location>
</feature>
<keyword evidence="1" id="KW-0472">Membrane</keyword>
<dbReference type="EMBL" id="BNBE01000002">
    <property type="protein sequence ID" value="GHG12673.1"/>
    <property type="molecule type" value="Genomic_DNA"/>
</dbReference>
<sequence length="135" mass="14541">MIRCPSWLRRQARRLRQDDGDASLEMLICFPAVLMLLFLVVDACNIYYAKTAATTAAREAVAGARGYGSTTGEGVRRADAVFDRVGDTLLAPSVSAHSSADRIEFTVTGKAQSVLGLNITVTEHAAGPVERWSNP</sequence>
<feature type="domain" description="TadE-like" evidence="2">
    <location>
        <begin position="20"/>
        <end position="61"/>
    </location>
</feature>
<keyword evidence="4" id="KW-1185">Reference proteome</keyword>
<evidence type="ECO:0000256" key="1">
    <source>
        <dbReference type="SAM" id="Phobius"/>
    </source>
</evidence>
<evidence type="ECO:0000313" key="3">
    <source>
        <dbReference type="EMBL" id="GHG12673.1"/>
    </source>
</evidence>
<reference evidence="3" key="2">
    <citation type="submission" date="2020-09" db="EMBL/GenBank/DDBJ databases">
        <authorList>
            <person name="Sun Q."/>
            <person name="Ohkuma M."/>
        </authorList>
    </citation>
    <scope>NUCLEOTIDE SEQUENCE</scope>
    <source>
        <strain evidence="3">JCM 4122</strain>
    </source>
</reference>
<dbReference type="Pfam" id="PF07811">
    <property type="entry name" value="TadE"/>
    <property type="match status" value="1"/>
</dbReference>
<accession>A0A919BUW8</accession>
<dbReference type="InterPro" id="IPR012495">
    <property type="entry name" value="TadE-like_dom"/>
</dbReference>
<evidence type="ECO:0000313" key="4">
    <source>
        <dbReference type="Proteomes" id="UP000632849"/>
    </source>
</evidence>
<dbReference type="AlphaFoldDB" id="A0A919BUW8"/>
<proteinExistence type="predicted"/>
<evidence type="ECO:0000259" key="2">
    <source>
        <dbReference type="Pfam" id="PF07811"/>
    </source>
</evidence>
<keyword evidence="1" id="KW-1133">Transmembrane helix</keyword>
<protein>
    <submittedName>
        <fullName evidence="3">Membrane protein</fullName>
    </submittedName>
</protein>
<organism evidence="3 4">
    <name type="scientific">Streptomyces filamentosus</name>
    <name type="common">Streptomyces roseosporus</name>
    <dbReference type="NCBI Taxonomy" id="67294"/>
    <lineage>
        <taxon>Bacteria</taxon>
        <taxon>Bacillati</taxon>
        <taxon>Actinomycetota</taxon>
        <taxon>Actinomycetes</taxon>
        <taxon>Kitasatosporales</taxon>
        <taxon>Streptomycetaceae</taxon>
        <taxon>Streptomyces</taxon>
    </lineage>
</organism>
<comment type="caution">
    <text evidence="3">The sequence shown here is derived from an EMBL/GenBank/DDBJ whole genome shotgun (WGS) entry which is preliminary data.</text>
</comment>
<keyword evidence="1" id="KW-0812">Transmembrane</keyword>
<reference evidence="3" key="1">
    <citation type="journal article" date="2014" name="Int. J. Syst. Evol. Microbiol.">
        <title>Complete genome sequence of Corynebacterium casei LMG S-19264T (=DSM 44701T), isolated from a smear-ripened cheese.</title>
        <authorList>
            <consortium name="US DOE Joint Genome Institute (JGI-PGF)"/>
            <person name="Walter F."/>
            <person name="Albersmeier A."/>
            <person name="Kalinowski J."/>
            <person name="Ruckert C."/>
        </authorList>
    </citation>
    <scope>NUCLEOTIDE SEQUENCE</scope>
    <source>
        <strain evidence="3">JCM 4122</strain>
    </source>
</reference>